<keyword evidence="2" id="KW-1185">Reference proteome</keyword>
<accession>A0A1J8QU74</accession>
<protein>
    <submittedName>
        <fullName evidence="1">Uncharacterized protein</fullName>
    </submittedName>
</protein>
<dbReference type="EMBL" id="LVVM01002253">
    <property type="protein sequence ID" value="OJA16937.1"/>
    <property type="molecule type" value="Genomic_DNA"/>
</dbReference>
<dbReference type="OrthoDB" id="3220614at2759"/>
<organism evidence="1 2">
    <name type="scientific">Rhizopogon vesiculosus</name>
    <dbReference type="NCBI Taxonomy" id="180088"/>
    <lineage>
        <taxon>Eukaryota</taxon>
        <taxon>Fungi</taxon>
        <taxon>Dikarya</taxon>
        <taxon>Basidiomycota</taxon>
        <taxon>Agaricomycotina</taxon>
        <taxon>Agaricomycetes</taxon>
        <taxon>Agaricomycetidae</taxon>
        <taxon>Boletales</taxon>
        <taxon>Suillineae</taxon>
        <taxon>Rhizopogonaceae</taxon>
        <taxon>Rhizopogon</taxon>
    </lineage>
</organism>
<dbReference type="Proteomes" id="UP000183567">
    <property type="component" value="Unassembled WGS sequence"/>
</dbReference>
<evidence type="ECO:0000313" key="1">
    <source>
        <dbReference type="EMBL" id="OJA16937.1"/>
    </source>
</evidence>
<gene>
    <name evidence="1" type="ORF">AZE42_09516</name>
</gene>
<dbReference type="STRING" id="180088.A0A1J8QU74"/>
<proteinExistence type="predicted"/>
<sequence>MSSSSPPPEEPRNPGRIKAILDSLENLQGGRKRKKSDPLDPYLKAARAFPLLHDPLVDLGAVFYDGIKADHEEEHPDDDETPEERLSTGRIYRVNVFRDFVKCIPTISTTISGFEDDPAKLEDFIDALRNTASLARAEDTCKLKDLCPSFLLDDPSKSGAALDPPIIKGQSKSLRGWNHKATARGLCPMVDIMAFDEDPQSYMDLVLNGEKRPPLFKKLPSCLYDESLAAPILKRSGFLRGKPPERTFRAIFTGPLTALDPTSRKGTKQPKGVIHGMTEPMGRAIAYAAIQLILSLSSVEQWSSEVNGLDLYELYLSIVTTLENTNHSWVKETLDYWKKYALKFSWPNFAR</sequence>
<dbReference type="Pfam" id="PF20414">
    <property type="entry name" value="DUF6698"/>
    <property type="match status" value="1"/>
</dbReference>
<evidence type="ECO:0000313" key="2">
    <source>
        <dbReference type="Proteomes" id="UP000183567"/>
    </source>
</evidence>
<dbReference type="InterPro" id="IPR046521">
    <property type="entry name" value="DUF6698"/>
</dbReference>
<name>A0A1J8QU74_9AGAM</name>
<comment type="caution">
    <text evidence="1">The sequence shown here is derived from an EMBL/GenBank/DDBJ whole genome shotgun (WGS) entry which is preliminary data.</text>
</comment>
<dbReference type="AlphaFoldDB" id="A0A1J8QU74"/>
<reference evidence="1 2" key="1">
    <citation type="submission" date="2016-03" db="EMBL/GenBank/DDBJ databases">
        <title>Comparative genomics of the ectomycorrhizal sister species Rhizopogon vinicolor and Rhizopogon vesiculosus (Basidiomycota: Boletales) reveals a divergence of the mating type B locus.</title>
        <authorList>
            <person name="Mujic A.B."/>
            <person name="Kuo A."/>
            <person name="Tritt A."/>
            <person name="Lipzen A."/>
            <person name="Chen C."/>
            <person name="Johnson J."/>
            <person name="Sharma A."/>
            <person name="Barry K."/>
            <person name="Grigoriev I.V."/>
            <person name="Spatafora J.W."/>
        </authorList>
    </citation>
    <scope>NUCLEOTIDE SEQUENCE [LARGE SCALE GENOMIC DNA]</scope>
    <source>
        <strain evidence="1 2">AM-OR11-056</strain>
    </source>
</reference>